<evidence type="ECO:0000313" key="4">
    <source>
        <dbReference type="Proteomes" id="UP000714915"/>
    </source>
</evidence>
<feature type="region of interest" description="Disordered" evidence="1">
    <location>
        <begin position="136"/>
        <end position="160"/>
    </location>
</feature>
<keyword evidence="2" id="KW-0472">Membrane</keyword>
<accession>A0A955LBW3</accession>
<dbReference type="SUPFAM" id="SSF49464">
    <property type="entry name" value="Carboxypeptidase regulatory domain-like"/>
    <property type="match status" value="1"/>
</dbReference>
<sequence length="350" mass="39721">MEPHPVPQDILNTEFKLFGSFTLKQFLKLLMGALVALVIFLIPMPAIIKWPLVGISLFIGVSLAIVPRFGVWLSNYLKALFISPRYVWVHFFTTEAPNVLEGTTKKTVNSQQKISTSKSKRRVDLDEVSIDKLLSARDNPRKSTPLPPTQTTDELDEPIRQNNIDRLMTDVFKGQKPKVQEQEPVQTQVEVPKTTEPKTREQYIAEIQKLKLEMQSIGKDQKYKDREADILHRINDLMHEVRLMDGNEKQPDPNKKISITDDVEGQFVFGIVVDQKDQPLEGAEIIFDDEGGNRDILAVSGKDGRFASSQKLQKGVTYNISAKLDGYSFHTYKINVGEGKLPAYKLRAKK</sequence>
<feature type="transmembrane region" description="Helical" evidence="2">
    <location>
        <begin position="26"/>
        <end position="48"/>
    </location>
</feature>
<keyword evidence="2" id="KW-0812">Transmembrane</keyword>
<proteinExistence type="predicted"/>
<gene>
    <name evidence="3" type="ORF">KC669_04090</name>
</gene>
<feature type="transmembrane region" description="Helical" evidence="2">
    <location>
        <begin position="54"/>
        <end position="77"/>
    </location>
</feature>
<reference evidence="3" key="2">
    <citation type="journal article" date="2021" name="Microbiome">
        <title>Successional dynamics and alternative stable states in a saline activated sludge microbial community over 9 years.</title>
        <authorList>
            <person name="Wang Y."/>
            <person name="Ye J."/>
            <person name="Ju F."/>
            <person name="Liu L."/>
            <person name="Boyd J.A."/>
            <person name="Deng Y."/>
            <person name="Parks D.H."/>
            <person name="Jiang X."/>
            <person name="Yin X."/>
            <person name="Woodcroft B.J."/>
            <person name="Tyson G.W."/>
            <person name="Hugenholtz P."/>
            <person name="Polz M.F."/>
            <person name="Zhang T."/>
        </authorList>
    </citation>
    <scope>NUCLEOTIDE SEQUENCE</scope>
    <source>
        <strain evidence="3">HKST-UBA09</strain>
    </source>
</reference>
<dbReference type="Gene3D" id="2.60.40.1120">
    <property type="entry name" value="Carboxypeptidase-like, regulatory domain"/>
    <property type="match status" value="1"/>
</dbReference>
<organism evidence="3 4">
    <name type="scientific">Candidatus Dojkabacteria bacterium</name>
    <dbReference type="NCBI Taxonomy" id="2099670"/>
    <lineage>
        <taxon>Bacteria</taxon>
        <taxon>Candidatus Dojkabacteria</taxon>
    </lineage>
</organism>
<evidence type="ECO:0008006" key="5">
    <source>
        <dbReference type="Google" id="ProtNLM"/>
    </source>
</evidence>
<reference evidence="3" key="1">
    <citation type="submission" date="2020-04" db="EMBL/GenBank/DDBJ databases">
        <authorList>
            <person name="Zhang T."/>
        </authorList>
    </citation>
    <scope>NUCLEOTIDE SEQUENCE</scope>
    <source>
        <strain evidence="3">HKST-UBA09</strain>
    </source>
</reference>
<name>A0A955LBW3_9BACT</name>
<dbReference type="InterPro" id="IPR008969">
    <property type="entry name" value="CarboxyPept-like_regulatory"/>
</dbReference>
<dbReference type="Proteomes" id="UP000714915">
    <property type="component" value="Unassembled WGS sequence"/>
</dbReference>
<evidence type="ECO:0000313" key="3">
    <source>
        <dbReference type="EMBL" id="MCA9387186.1"/>
    </source>
</evidence>
<dbReference type="EMBL" id="JAGQLF010000061">
    <property type="protein sequence ID" value="MCA9387186.1"/>
    <property type="molecule type" value="Genomic_DNA"/>
</dbReference>
<dbReference type="AlphaFoldDB" id="A0A955LBW3"/>
<evidence type="ECO:0000256" key="2">
    <source>
        <dbReference type="SAM" id="Phobius"/>
    </source>
</evidence>
<keyword evidence="2" id="KW-1133">Transmembrane helix</keyword>
<evidence type="ECO:0000256" key="1">
    <source>
        <dbReference type="SAM" id="MobiDB-lite"/>
    </source>
</evidence>
<protein>
    <recommendedName>
        <fullName evidence="5">Carboxypeptidase regulatory-like domain-containing protein</fullName>
    </recommendedName>
</protein>
<comment type="caution">
    <text evidence="3">The sequence shown here is derived from an EMBL/GenBank/DDBJ whole genome shotgun (WGS) entry which is preliminary data.</text>
</comment>